<gene>
    <name evidence="1" type="ORF">PENTCL1PPCAC_4493</name>
</gene>
<name>A0AAV5SNY2_9BILA</name>
<evidence type="ECO:0000313" key="1">
    <source>
        <dbReference type="EMBL" id="GMS82318.1"/>
    </source>
</evidence>
<feature type="non-terminal residue" evidence="1">
    <location>
        <position position="1"/>
    </location>
</feature>
<feature type="non-terminal residue" evidence="1">
    <location>
        <position position="77"/>
    </location>
</feature>
<sequence>SDGDTVVVVVVFAGFVVFRAEVDKPVDGSVVNTVVPASVVDPGVSFVSEVVAFSSIHSSVRYHCWAGRPQHSIDRRV</sequence>
<dbReference type="Proteomes" id="UP001432027">
    <property type="component" value="Unassembled WGS sequence"/>
</dbReference>
<organism evidence="1 2">
    <name type="scientific">Pristionchus entomophagus</name>
    <dbReference type="NCBI Taxonomy" id="358040"/>
    <lineage>
        <taxon>Eukaryota</taxon>
        <taxon>Metazoa</taxon>
        <taxon>Ecdysozoa</taxon>
        <taxon>Nematoda</taxon>
        <taxon>Chromadorea</taxon>
        <taxon>Rhabditida</taxon>
        <taxon>Rhabditina</taxon>
        <taxon>Diplogasteromorpha</taxon>
        <taxon>Diplogasteroidea</taxon>
        <taxon>Neodiplogasteridae</taxon>
        <taxon>Pristionchus</taxon>
    </lineage>
</organism>
<evidence type="ECO:0000313" key="2">
    <source>
        <dbReference type="Proteomes" id="UP001432027"/>
    </source>
</evidence>
<comment type="caution">
    <text evidence="1">The sequence shown here is derived from an EMBL/GenBank/DDBJ whole genome shotgun (WGS) entry which is preliminary data.</text>
</comment>
<protein>
    <submittedName>
        <fullName evidence="1">Uncharacterized protein</fullName>
    </submittedName>
</protein>
<proteinExistence type="predicted"/>
<keyword evidence="2" id="KW-1185">Reference proteome</keyword>
<dbReference type="EMBL" id="BTSX01000002">
    <property type="protein sequence ID" value="GMS82318.1"/>
    <property type="molecule type" value="Genomic_DNA"/>
</dbReference>
<dbReference type="AlphaFoldDB" id="A0AAV5SNY2"/>
<reference evidence="1" key="1">
    <citation type="submission" date="2023-10" db="EMBL/GenBank/DDBJ databases">
        <title>Genome assembly of Pristionchus species.</title>
        <authorList>
            <person name="Yoshida K."/>
            <person name="Sommer R.J."/>
        </authorList>
    </citation>
    <scope>NUCLEOTIDE SEQUENCE</scope>
    <source>
        <strain evidence="1">RS0144</strain>
    </source>
</reference>
<accession>A0AAV5SNY2</accession>